<gene>
    <name evidence="1" type="ORF">PFCIRM138_01100</name>
</gene>
<proteinExistence type="predicted"/>
<organism evidence="1">
    <name type="scientific">Propionibacterium freudenreichii subsp. freudenreichii</name>
    <dbReference type="NCBI Taxonomy" id="66712"/>
    <lineage>
        <taxon>Bacteria</taxon>
        <taxon>Bacillati</taxon>
        <taxon>Actinomycetota</taxon>
        <taxon>Actinomycetes</taxon>
        <taxon>Propionibacteriales</taxon>
        <taxon>Propionibacteriaceae</taxon>
        <taxon>Propionibacterium</taxon>
    </lineage>
</organism>
<dbReference type="AlphaFoldDB" id="A0A068VRG1"/>
<protein>
    <submittedName>
        <fullName evidence="1">Uncharacterized protein</fullName>
    </submittedName>
</protein>
<sequence>MDREGHPARASRTRRPLAQTTFDVLWVTDDVMKVRIEHLHPPERAWIEKNLAGP</sequence>
<evidence type="ECO:0000313" key="1">
    <source>
        <dbReference type="EMBL" id="CEP27341.1"/>
    </source>
</evidence>
<name>A0A068VRG1_PROFF</name>
<accession>A0A068VRG1</accession>
<reference evidence="1" key="1">
    <citation type="submission" date="2014-08" db="EMBL/GenBank/DDBJ databases">
        <authorList>
            <person name="Falentin Helene"/>
        </authorList>
    </citation>
    <scope>NUCLEOTIDE SEQUENCE</scope>
</reference>
<dbReference type="EMBL" id="LM676436">
    <property type="protein sequence ID" value="CEP27341.1"/>
    <property type="molecule type" value="Genomic_DNA"/>
</dbReference>